<evidence type="ECO:0000256" key="6">
    <source>
        <dbReference type="ARBA" id="ARBA00022832"/>
    </source>
</evidence>
<dbReference type="SUPFAM" id="SSF47240">
    <property type="entry name" value="Ferritin-like"/>
    <property type="match status" value="1"/>
</dbReference>
<dbReference type="Proteomes" id="UP000004816">
    <property type="component" value="Unassembled WGS sequence"/>
</dbReference>
<gene>
    <name evidence="12" type="ORF">HMPREF9336_03460</name>
</gene>
<dbReference type="EMBL" id="ACZI02000001">
    <property type="protein sequence ID" value="EFV11678.1"/>
    <property type="molecule type" value="Genomic_DNA"/>
</dbReference>
<protein>
    <recommendedName>
        <fullName evidence="14">Acyl-ACP desaturase</fullName>
    </recommendedName>
</protein>
<evidence type="ECO:0000256" key="9">
    <source>
        <dbReference type="ARBA" id="ARBA00023098"/>
    </source>
</evidence>
<proteinExistence type="inferred from homology"/>
<keyword evidence="8 11" id="KW-0408">Iron</keyword>
<feature type="binding site" evidence="11">
    <location>
        <position position="192"/>
    </location>
    <ligand>
        <name>Fe cation</name>
        <dbReference type="ChEBI" id="CHEBI:24875"/>
        <label>1</label>
    </ligand>
</feature>
<dbReference type="GO" id="GO:0046872">
    <property type="term" value="F:metal ion binding"/>
    <property type="evidence" value="ECO:0007669"/>
    <property type="project" value="UniProtKB-KW"/>
</dbReference>
<dbReference type="PANTHER" id="PTHR31155:SF9">
    <property type="entry name" value="STEAROYL-[ACYL-CARRIER-PROTEIN] 9-DESATURASE 7, CHLOROPLASTIC"/>
    <property type="match status" value="1"/>
</dbReference>
<comment type="cofactor">
    <cofactor evidence="11">
        <name>Fe cation</name>
        <dbReference type="ChEBI" id="CHEBI:24875"/>
    </cofactor>
    <text evidence="11">Binds 2 iron ions per subunit.</text>
</comment>
<feature type="binding site" evidence="11">
    <location>
        <position position="195"/>
    </location>
    <ligand>
        <name>Fe cation</name>
        <dbReference type="ChEBI" id="CHEBI:24875"/>
        <label>2</label>
    </ligand>
</feature>
<organism evidence="12 13">
    <name type="scientific">Segniliparus rugosus (strain ATCC BAA-974 / DSM 45345 / CCUG 50838 / CIP 108380 / JCM 13579 / CDC 945)</name>
    <dbReference type="NCBI Taxonomy" id="679197"/>
    <lineage>
        <taxon>Bacteria</taxon>
        <taxon>Bacillati</taxon>
        <taxon>Actinomycetota</taxon>
        <taxon>Actinomycetes</taxon>
        <taxon>Mycobacteriales</taxon>
        <taxon>Segniliparaceae</taxon>
        <taxon>Segniliparus</taxon>
    </lineage>
</organism>
<keyword evidence="7" id="KW-0560">Oxidoreductase</keyword>
<evidence type="ECO:0000256" key="3">
    <source>
        <dbReference type="ARBA" id="ARBA00011738"/>
    </source>
</evidence>
<evidence type="ECO:0000256" key="2">
    <source>
        <dbReference type="ARBA" id="ARBA00008749"/>
    </source>
</evidence>
<feature type="binding site" evidence="11">
    <location>
        <position position="108"/>
    </location>
    <ligand>
        <name>Fe cation</name>
        <dbReference type="ChEBI" id="CHEBI:24875"/>
        <label>1</label>
    </ligand>
</feature>
<dbReference type="PIRSF" id="PIRSF000346">
    <property type="entry name" value="Dlt9_acylACP_des"/>
    <property type="match status" value="1"/>
</dbReference>
<comment type="cofactor">
    <cofactor evidence="1">
        <name>Fe(2+)</name>
        <dbReference type="ChEBI" id="CHEBI:29033"/>
    </cofactor>
</comment>
<sequence length="314" mass="36312">MLQRELSDKALLHELYETAEENVHRHLSMAKDWNPHDYIPWSEGKNFKLLGGEDWEVGQSKLDEPARVAMLTNLVTEDNLPAYHRDIADAFSRDSAWGTWVGRWTAEENRHSIAIRDYLLTTRAIDPVELEQARIASTVAGFNPPMAAQDMLHTVCYVTFQELATRVSHRNTGKACNEPIADKLLQRISADENLHMIFYRNLVEQALKVSPNQTIKAIADILTMFQMPGAGMKNFRRNAVIIAKSGIYDLKLHLEDVVMPVLRQWKIFERDDFSGYGEWERDRIAEYVQMMTGKLQQIEENKAKREERLRRRAS</sequence>
<feature type="binding site" evidence="11">
    <location>
        <position position="192"/>
    </location>
    <ligand>
        <name>Fe cation</name>
        <dbReference type="ChEBI" id="CHEBI:24875"/>
        <label>2</label>
    </ligand>
</feature>
<dbReference type="eggNOG" id="COG0208">
    <property type="taxonomic scope" value="Bacteria"/>
</dbReference>
<evidence type="ECO:0000256" key="8">
    <source>
        <dbReference type="ARBA" id="ARBA00023004"/>
    </source>
</evidence>
<evidence type="ECO:0008006" key="14">
    <source>
        <dbReference type="Google" id="ProtNLM"/>
    </source>
</evidence>
<dbReference type="GO" id="GO:0045300">
    <property type="term" value="F:stearoyl-[ACP] desaturase activity"/>
    <property type="evidence" value="ECO:0007669"/>
    <property type="project" value="InterPro"/>
</dbReference>
<dbReference type="PANTHER" id="PTHR31155">
    <property type="entry name" value="ACYL- ACYL-CARRIER-PROTEIN DESATURASE-RELATED"/>
    <property type="match status" value="1"/>
</dbReference>
<dbReference type="GO" id="GO:0006633">
    <property type="term" value="P:fatty acid biosynthetic process"/>
    <property type="evidence" value="ECO:0007669"/>
    <property type="project" value="UniProtKB-KW"/>
</dbReference>
<keyword evidence="5 11" id="KW-0479">Metal-binding</keyword>
<feature type="binding site" evidence="11">
    <location>
        <position position="108"/>
    </location>
    <ligand>
        <name>Fe cation</name>
        <dbReference type="ChEBI" id="CHEBI:24875"/>
        <label>2</label>
    </ligand>
</feature>
<evidence type="ECO:0000256" key="5">
    <source>
        <dbReference type="ARBA" id="ARBA00022723"/>
    </source>
</evidence>
<name>E5XVD8_SEGRC</name>
<evidence type="ECO:0000256" key="10">
    <source>
        <dbReference type="ARBA" id="ARBA00023160"/>
    </source>
</evidence>
<comment type="similarity">
    <text evidence="2">Belongs to the fatty acid desaturase type 2 family.</text>
</comment>
<dbReference type="Pfam" id="PF03405">
    <property type="entry name" value="FA_desaturase_2"/>
    <property type="match status" value="1"/>
</dbReference>
<evidence type="ECO:0000313" key="13">
    <source>
        <dbReference type="Proteomes" id="UP000004816"/>
    </source>
</evidence>
<dbReference type="InterPro" id="IPR009078">
    <property type="entry name" value="Ferritin-like_SF"/>
</dbReference>
<dbReference type="CDD" id="cd01050">
    <property type="entry name" value="Acyl_ACP_Desat"/>
    <property type="match status" value="1"/>
</dbReference>
<evidence type="ECO:0000256" key="4">
    <source>
        <dbReference type="ARBA" id="ARBA00022516"/>
    </source>
</evidence>
<dbReference type="HOGENOM" id="CLU_034505_3_0_11"/>
<evidence type="ECO:0000256" key="11">
    <source>
        <dbReference type="PIRSR" id="PIRSR000346-1"/>
    </source>
</evidence>
<comment type="caution">
    <text evidence="12">The sequence shown here is derived from an EMBL/GenBank/DDBJ whole genome shotgun (WGS) entry which is preliminary data.</text>
</comment>
<reference evidence="12 13" key="1">
    <citation type="journal article" date="2011" name="Stand. Genomic Sci.">
        <title>High quality draft genome sequence of Segniliparus rugosus CDC 945(T)= (ATCC BAA-974(T)).</title>
        <authorList>
            <person name="Earl A.M."/>
            <person name="Desjardins C.A."/>
            <person name="Fitzgerald M.G."/>
            <person name="Arachchi H.M."/>
            <person name="Zeng Q."/>
            <person name="Mehta T."/>
            <person name="Griggs A."/>
            <person name="Birren B.W."/>
            <person name="Toney N.C."/>
            <person name="Carr J."/>
            <person name="Posey J."/>
            <person name="Butler W.R."/>
        </authorList>
    </citation>
    <scope>NUCLEOTIDE SEQUENCE [LARGE SCALE GENOMIC DNA]</scope>
    <source>
        <strain evidence="13">ATCC BAA-974 / DSM 45345 / CCUG 50838 / CIP 108380 / JCM 13579 / CDC 945</strain>
    </source>
</reference>
<dbReference type="InterPro" id="IPR012348">
    <property type="entry name" value="RNR-like"/>
</dbReference>
<feature type="binding site" evidence="11">
    <location>
        <position position="77"/>
    </location>
    <ligand>
        <name>Fe cation</name>
        <dbReference type="ChEBI" id="CHEBI:24875"/>
        <label>1</label>
    </ligand>
</feature>
<evidence type="ECO:0000256" key="7">
    <source>
        <dbReference type="ARBA" id="ARBA00023002"/>
    </source>
</evidence>
<dbReference type="AlphaFoldDB" id="E5XVD8"/>
<keyword evidence="4" id="KW-0444">Lipid biosynthesis</keyword>
<keyword evidence="13" id="KW-1185">Reference proteome</keyword>
<evidence type="ECO:0000256" key="1">
    <source>
        <dbReference type="ARBA" id="ARBA00001954"/>
    </source>
</evidence>
<keyword evidence="10" id="KW-0275">Fatty acid biosynthesis</keyword>
<dbReference type="Gene3D" id="1.10.620.20">
    <property type="entry name" value="Ribonucleotide Reductase, subunit A"/>
    <property type="match status" value="1"/>
</dbReference>
<keyword evidence="6" id="KW-0276">Fatty acid metabolism</keyword>
<feature type="binding site" evidence="11">
    <location>
        <position position="111"/>
    </location>
    <ligand>
        <name>Fe cation</name>
        <dbReference type="ChEBI" id="CHEBI:24875"/>
        <label>1</label>
    </ligand>
</feature>
<comment type="subunit">
    <text evidence="3">Homodimer.</text>
</comment>
<evidence type="ECO:0000313" key="12">
    <source>
        <dbReference type="EMBL" id="EFV11678.1"/>
    </source>
</evidence>
<accession>E5XVD8</accession>
<dbReference type="STRING" id="679197.HMPREF9336_03460"/>
<dbReference type="InterPro" id="IPR005067">
    <property type="entry name" value="Fatty_acid_desaturase-2"/>
</dbReference>
<dbReference type="GO" id="GO:0005829">
    <property type="term" value="C:cytosol"/>
    <property type="evidence" value="ECO:0007669"/>
    <property type="project" value="TreeGrafter"/>
</dbReference>
<feature type="binding site" evidence="11">
    <location>
        <position position="162"/>
    </location>
    <ligand>
        <name>Fe cation</name>
        <dbReference type="ChEBI" id="CHEBI:24875"/>
        <label>2</label>
    </ligand>
</feature>
<keyword evidence="9" id="KW-0443">Lipid metabolism</keyword>